<protein>
    <submittedName>
        <fullName evidence="3">PDZ/DHR/GLGF domain protein</fullName>
    </submittedName>
</protein>
<organism evidence="3 4">
    <name type="scientific">Thermovirga lienii (strain ATCC BAA-1197 / DSM 17291 / Cas60314)</name>
    <dbReference type="NCBI Taxonomy" id="580340"/>
    <lineage>
        <taxon>Bacteria</taxon>
        <taxon>Thermotogati</taxon>
        <taxon>Synergistota</taxon>
        <taxon>Synergistia</taxon>
        <taxon>Synergistales</taxon>
        <taxon>Thermovirgaceae</taxon>
        <taxon>Thermovirga</taxon>
    </lineage>
</organism>
<evidence type="ECO:0000259" key="2">
    <source>
        <dbReference type="SMART" id="SM00228"/>
    </source>
</evidence>
<dbReference type="InterPro" id="IPR036034">
    <property type="entry name" value="PDZ_sf"/>
</dbReference>
<feature type="domain" description="PDZ" evidence="2">
    <location>
        <begin position="34"/>
        <end position="105"/>
    </location>
</feature>
<proteinExistence type="predicted"/>
<dbReference type="SMART" id="SM00228">
    <property type="entry name" value="PDZ"/>
    <property type="match status" value="1"/>
</dbReference>
<dbReference type="Proteomes" id="UP000005868">
    <property type="component" value="Chromosome"/>
</dbReference>
<dbReference type="AlphaFoldDB" id="G7V738"/>
<accession>G7V738</accession>
<reference evidence="3 4" key="2">
    <citation type="journal article" date="2012" name="Stand. Genomic Sci.">
        <title>Genome sequence of the moderately thermophilic, amino-acid-degrading and sulfur-reducing bacterium Thermovirga lienii type strain (Cas60314(T)).</title>
        <authorList>
            <person name="Goker M."/>
            <person name="Saunders E."/>
            <person name="Lapidus A."/>
            <person name="Nolan M."/>
            <person name="Lucas S."/>
            <person name="Hammon N."/>
            <person name="Deshpande S."/>
            <person name="Cheng J.F."/>
            <person name="Han C."/>
            <person name="Tapia R."/>
            <person name="Goodwin L.A."/>
            <person name="Pitluck S."/>
            <person name="Liolios K."/>
            <person name="Mavromatis K."/>
            <person name="Pagani I."/>
            <person name="Ivanova N."/>
            <person name="Mikhailova N."/>
            <person name="Pati A."/>
            <person name="Chen A."/>
            <person name="Palaniappan K."/>
            <person name="Land M."/>
            <person name="Chang Y.J."/>
            <person name="Jeffries C.D."/>
            <person name="Brambilla E.M."/>
            <person name="Rohde M."/>
            <person name="Spring S."/>
            <person name="Detter J.C."/>
            <person name="Woyke T."/>
            <person name="Bristow J."/>
            <person name="Eisen J.A."/>
            <person name="Markowitz V."/>
            <person name="Hugenholtz P."/>
            <person name="Kyrpides N.C."/>
            <person name="Klenk H.P."/>
        </authorList>
    </citation>
    <scope>NUCLEOTIDE SEQUENCE [LARGE SCALE GENOMIC DNA]</scope>
    <source>
        <strain evidence="4">ATCC BAA-1197 / DSM 17291 / Cas60314</strain>
    </source>
</reference>
<dbReference type="Gene3D" id="2.30.42.10">
    <property type="match status" value="1"/>
</dbReference>
<dbReference type="InterPro" id="IPR001478">
    <property type="entry name" value="PDZ"/>
</dbReference>
<dbReference type="EMBL" id="CP003096">
    <property type="protein sequence ID" value="AER66072.1"/>
    <property type="molecule type" value="Genomic_DNA"/>
</dbReference>
<keyword evidence="1" id="KW-0732">Signal</keyword>
<dbReference type="HOGENOM" id="CLU_990219_0_0_0"/>
<dbReference type="KEGG" id="tli:Tlie_0334"/>
<sequence>MRTNKSLLLLGAILAVMVLSAPAFSQEAVQPLVPGLTLEKVPGGFVVRNVVEGSLPHASGLLPGDFIKAVDFRPADTLSTQEVLDEILVLPESHGSILLSIKRSNRNLLIRLKQPVTFEGQEAFLEADTSLRIHWQACEETWLDIRQKVASRSPIPKETFDMAFNTFMDSRNALASVEVPKVIPEKTRTTLLKARSHLTRAANLSLLAIRALEDDLSKGKTLTEATMIKNFPNDPNWDEDWILKFESLPGGFNSFYRQMLSERGKGLALLMEAQQLMKEYR</sequence>
<evidence type="ECO:0000313" key="4">
    <source>
        <dbReference type="Proteomes" id="UP000005868"/>
    </source>
</evidence>
<dbReference type="SUPFAM" id="SSF50156">
    <property type="entry name" value="PDZ domain-like"/>
    <property type="match status" value="1"/>
</dbReference>
<feature type="signal peptide" evidence="1">
    <location>
        <begin position="1"/>
        <end position="25"/>
    </location>
</feature>
<keyword evidence="4" id="KW-1185">Reference proteome</keyword>
<evidence type="ECO:0000313" key="3">
    <source>
        <dbReference type="EMBL" id="AER66072.1"/>
    </source>
</evidence>
<evidence type="ECO:0000256" key="1">
    <source>
        <dbReference type="SAM" id="SignalP"/>
    </source>
</evidence>
<name>G7V738_THELD</name>
<feature type="chain" id="PRO_5003504503" evidence="1">
    <location>
        <begin position="26"/>
        <end position="281"/>
    </location>
</feature>
<gene>
    <name evidence="3" type="ordered locus">Tlie_0334</name>
</gene>
<reference evidence="4" key="1">
    <citation type="submission" date="2011-10" db="EMBL/GenBank/DDBJ databases">
        <title>The complete genome of chromosome of Thermovirga lienii DSM 17291.</title>
        <authorList>
            <consortium name="US DOE Joint Genome Institute (JGI-PGF)"/>
            <person name="Lucas S."/>
            <person name="Copeland A."/>
            <person name="Lapidus A."/>
            <person name="Glavina del Rio T."/>
            <person name="Dalin E."/>
            <person name="Tice H."/>
            <person name="Bruce D."/>
            <person name="Goodwin L."/>
            <person name="Pitluck S."/>
            <person name="Peters L."/>
            <person name="Mikhailova N."/>
            <person name="Saunders E."/>
            <person name="Kyrpides N."/>
            <person name="Mavromatis K."/>
            <person name="Ivanova N."/>
            <person name="Last F.I."/>
            <person name="Brettin T."/>
            <person name="Detter J.C."/>
            <person name="Han C."/>
            <person name="Larimer F."/>
            <person name="Land M."/>
            <person name="Hauser L."/>
            <person name="Markowitz V."/>
            <person name="Cheng J.-F."/>
            <person name="Hugenholtz P."/>
            <person name="Woyke T."/>
            <person name="Wu D."/>
            <person name="Spring S."/>
            <person name="Schroeder M."/>
            <person name="Brambilla E.-M."/>
            <person name="Klenk H.-P."/>
            <person name="Eisen J.A."/>
        </authorList>
    </citation>
    <scope>NUCLEOTIDE SEQUENCE [LARGE SCALE GENOMIC DNA]</scope>
    <source>
        <strain evidence="4">ATCC BAA-1197 / DSM 17291 / Cas60314</strain>
    </source>
</reference>